<dbReference type="Proteomes" id="UP001144397">
    <property type="component" value="Unassembled WGS sequence"/>
</dbReference>
<reference evidence="2" key="1">
    <citation type="submission" date="2022-12" db="EMBL/GenBank/DDBJ databases">
        <title>Reference genome sequencing for broad-spectrum identification of bacterial and archaeal isolates by mass spectrometry.</title>
        <authorList>
            <person name="Sekiguchi Y."/>
            <person name="Tourlousse D.M."/>
        </authorList>
    </citation>
    <scope>NUCLEOTIDE SEQUENCE</scope>
    <source>
        <strain evidence="2">301</strain>
    </source>
</reference>
<feature type="region of interest" description="Disordered" evidence="1">
    <location>
        <begin position="1"/>
        <end position="30"/>
    </location>
</feature>
<keyword evidence="5" id="KW-1185">Reference proteome</keyword>
<accession>A0A9W6CTC0</accession>
<dbReference type="GeneID" id="95763955"/>
<dbReference type="Proteomes" id="UP001245370">
    <property type="component" value="Unassembled WGS sequence"/>
</dbReference>
<sequence length="112" mass="11782">MKVNLAQELRDVSGKPILTPPGPAGSDPEPVTVRYACTGALLAVGPRERDQTLDQKMRRHRLAKTIEAAGDYADLSAEDVVLLKECANTAWPTAVLGPLVDVLDPPAAPGAA</sequence>
<evidence type="ECO:0000313" key="2">
    <source>
        <dbReference type="EMBL" id="GLI23498.1"/>
    </source>
</evidence>
<protein>
    <submittedName>
        <fullName evidence="2">Uncharacterized protein</fullName>
    </submittedName>
</protein>
<dbReference type="RefSeq" id="WP_281808348.1">
    <property type="nucleotide sequence ID" value="NZ_BSDO01000004.1"/>
</dbReference>
<gene>
    <name evidence="3" type="ORF">GGQ86_002964</name>
    <name evidence="2" type="ORF">XFLAVUS301_31720</name>
</gene>
<evidence type="ECO:0000256" key="1">
    <source>
        <dbReference type="SAM" id="MobiDB-lite"/>
    </source>
</evidence>
<evidence type="ECO:0000313" key="4">
    <source>
        <dbReference type="Proteomes" id="UP001144397"/>
    </source>
</evidence>
<evidence type="ECO:0000313" key="5">
    <source>
        <dbReference type="Proteomes" id="UP001245370"/>
    </source>
</evidence>
<proteinExistence type="predicted"/>
<dbReference type="AlphaFoldDB" id="A0A9W6CTC0"/>
<comment type="caution">
    <text evidence="2">The sequence shown here is derived from an EMBL/GenBank/DDBJ whole genome shotgun (WGS) entry which is preliminary data.</text>
</comment>
<organism evidence="2 4">
    <name type="scientific">Xanthobacter flavus</name>
    <dbReference type="NCBI Taxonomy" id="281"/>
    <lineage>
        <taxon>Bacteria</taxon>
        <taxon>Pseudomonadati</taxon>
        <taxon>Pseudomonadota</taxon>
        <taxon>Alphaproteobacteria</taxon>
        <taxon>Hyphomicrobiales</taxon>
        <taxon>Xanthobacteraceae</taxon>
        <taxon>Xanthobacter</taxon>
    </lineage>
</organism>
<dbReference type="EMBL" id="BSDO01000004">
    <property type="protein sequence ID" value="GLI23498.1"/>
    <property type="molecule type" value="Genomic_DNA"/>
</dbReference>
<dbReference type="EMBL" id="JAVDPY010000005">
    <property type="protein sequence ID" value="MDR6334482.1"/>
    <property type="molecule type" value="Genomic_DNA"/>
</dbReference>
<name>A0A9W6CTC0_XANFL</name>
<evidence type="ECO:0000313" key="3">
    <source>
        <dbReference type="EMBL" id="MDR6334482.1"/>
    </source>
</evidence>
<reference evidence="3 5" key="2">
    <citation type="submission" date="2023-07" db="EMBL/GenBank/DDBJ databases">
        <title>Genomic Encyclopedia of Type Strains, Phase IV (KMG-IV): sequencing the most valuable type-strain genomes for metagenomic binning, comparative biology and taxonomic classification.</title>
        <authorList>
            <person name="Goeker M."/>
        </authorList>
    </citation>
    <scope>NUCLEOTIDE SEQUENCE [LARGE SCALE GENOMIC DNA]</scope>
    <source>
        <strain evidence="3 5">DSM 338</strain>
    </source>
</reference>